<dbReference type="Proteomes" id="UP000320244">
    <property type="component" value="Unassembled WGS sequence"/>
</dbReference>
<organism evidence="4 5">
    <name type="scientific">Leekyejoonella antrihumi</name>
    <dbReference type="NCBI Taxonomy" id="1660198"/>
    <lineage>
        <taxon>Bacteria</taxon>
        <taxon>Bacillati</taxon>
        <taxon>Actinomycetota</taxon>
        <taxon>Actinomycetes</taxon>
        <taxon>Micrococcales</taxon>
        <taxon>Dermacoccaceae</taxon>
        <taxon>Leekyejoonella</taxon>
    </lineage>
</organism>
<protein>
    <submittedName>
        <fullName evidence="4">LppX_LprAFG lipoprotein</fullName>
    </submittedName>
</protein>
<dbReference type="GO" id="GO:0030313">
    <property type="term" value="C:cell envelope"/>
    <property type="evidence" value="ECO:0007669"/>
    <property type="project" value="UniProtKB-SubCell"/>
</dbReference>
<comment type="similarity">
    <text evidence="2">Belongs to the LppX/LprAFG lipoprotein family.</text>
</comment>
<keyword evidence="5" id="KW-1185">Reference proteome</keyword>
<dbReference type="RefSeq" id="WP_146314792.1">
    <property type="nucleotide sequence ID" value="NZ_VCQV01000001.1"/>
</dbReference>
<dbReference type="AlphaFoldDB" id="A0A563E915"/>
<evidence type="ECO:0000256" key="2">
    <source>
        <dbReference type="ARBA" id="ARBA00009194"/>
    </source>
</evidence>
<keyword evidence="3" id="KW-0472">Membrane</keyword>
<dbReference type="Pfam" id="PF07161">
    <property type="entry name" value="LppX_LprAFG"/>
    <property type="match status" value="1"/>
</dbReference>
<gene>
    <name evidence="4" type="ORF">FGL98_01050</name>
</gene>
<dbReference type="InterPro" id="IPR009830">
    <property type="entry name" value="LppX/LprAFG"/>
</dbReference>
<dbReference type="EMBL" id="VCQV01000001">
    <property type="protein sequence ID" value="TWP39010.1"/>
    <property type="molecule type" value="Genomic_DNA"/>
</dbReference>
<sequence>MHARSTNLVTGTLVVAAAVALTGCSSTSGKTNGDRRSSAATAKVVTPMDTLTATKRTMDRSSGMHLVLSSMNVPQGVSAVLSGEGDGSHAPSFTGTLKAQIASISADVPVRAVGGKVYAKLPIWPNMRAIKPSDYGAPDPAALFSTNKGISSLLPQTTDAKFGAKKRDGHDIVQVITGKLPGSAVVPVLAIGKSAATYNVTYEITSDHQLRDAVITGDFFSKAGNSSYELALTKYGEKVDVKAP</sequence>
<dbReference type="OrthoDB" id="5143207at2"/>
<dbReference type="InterPro" id="IPR029046">
    <property type="entry name" value="LolA/LolB/LppX"/>
</dbReference>
<dbReference type="PROSITE" id="PS51257">
    <property type="entry name" value="PROKAR_LIPOPROTEIN"/>
    <property type="match status" value="1"/>
</dbReference>
<reference evidence="4 5" key="2">
    <citation type="submission" date="2019-08" db="EMBL/GenBank/DDBJ databases">
        <title>Jejuicoccus antrihumi gen. nov., sp. nov., a new member of the family Dermacoccaceae isolated from a cave.</title>
        <authorList>
            <person name="Schumann P."/>
            <person name="Kim I.S."/>
        </authorList>
    </citation>
    <scope>NUCLEOTIDE SEQUENCE [LARGE SCALE GENOMIC DNA]</scope>
    <source>
        <strain evidence="4 5">C5-26</strain>
    </source>
</reference>
<dbReference type="Gene3D" id="2.50.20.20">
    <property type="match status" value="1"/>
</dbReference>
<dbReference type="CDD" id="cd16334">
    <property type="entry name" value="LppX-like"/>
    <property type="match status" value="1"/>
</dbReference>
<comment type="caution">
    <text evidence="4">The sequence shown here is derived from an EMBL/GenBank/DDBJ whole genome shotgun (WGS) entry which is preliminary data.</text>
</comment>
<comment type="subcellular location">
    <subcellularLocation>
        <location evidence="1">Cell envelope</location>
    </subcellularLocation>
</comment>
<reference evidence="4 5" key="1">
    <citation type="submission" date="2019-05" db="EMBL/GenBank/DDBJ databases">
        <authorList>
            <person name="Lee S.D."/>
        </authorList>
    </citation>
    <scope>NUCLEOTIDE SEQUENCE [LARGE SCALE GENOMIC DNA]</scope>
    <source>
        <strain evidence="4 5">C5-26</strain>
    </source>
</reference>
<evidence type="ECO:0000256" key="1">
    <source>
        <dbReference type="ARBA" id="ARBA00004196"/>
    </source>
</evidence>
<proteinExistence type="inferred from homology"/>
<name>A0A563E915_9MICO</name>
<keyword evidence="3" id="KW-1003">Cell membrane</keyword>
<evidence type="ECO:0000256" key="3">
    <source>
        <dbReference type="ARBA" id="ARBA00022475"/>
    </source>
</evidence>
<evidence type="ECO:0000313" key="5">
    <source>
        <dbReference type="Proteomes" id="UP000320244"/>
    </source>
</evidence>
<evidence type="ECO:0000313" key="4">
    <source>
        <dbReference type="EMBL" id="TWP39010.1"/>
    </source>
</evidence>
<dbReference type="SUPFAM" id="SSF89392">
    <property type="entry name" value="Prokaryotic lipoproteins and lipoprotein localization factors"/>
    <property type="match status" value="1"/>
</dbReference>
<accession>A0A563E915</accession>
<keyword evidence="4" id="KW-0449">Lipoprotein</keyword>